<protein>
    <submittedName>
        <fullName evidence="3">Putative secreted protein</fullName>
    </submittedName>
</protein>
<feature type="signal peptide" evidence="2">
    <location>
        <begin position="1"/>
        <end position="24"/>
    </location>
</feature>
<name>A0A6B0ULX9_IXORI</name>
<feature type="chain" id="PRO_5025551053" evidence="2">
    <location>
        <begin position="25"/>
        <end position="118"/>
    </location>
</feature>
<proteinExistence type="predicted"/>
<evidence type="ECO:0000256" key="2">
    <source>
        <dbReference type="SAM" id="SignalP"/>
    </source>
</evidence>
<reference evidence="3" key="1">
    <citation type="submission" date="2019-12" db="EMBL/GenBank/DDBJ databases">
        <title>An insight into the sialome of adult female Ixodes ricinus ticks feeding for 6 days.</title>
        <authorList>
            <person name="Perner J."/>
            <person name="Ribeiro J.M.C."/>
        </authorList>
    </citation>
    <scope>NUCLEOTIDE SEQUENCE</scope>
    <source>
        <strain evidence="3">Semi-engorged</strain>
        <tissue evidence="3">Salivary glands</tissue>
    </source>
</reference>
<feature type="region of interest" description="Disordered" evidence="1">
    <location>
        <begin position="81"/>
        <end position="107"/>
    </location>
</feature>
<evidence type="ECO:0000313" key="3">
    <source>
        <dbReference type="EMBL" id="MXU90809.1"/>
    </source>
</evidence>
<keyword evidence="2" id="KW-0732">Signal</keyword>
<organism evidence="3">
    <name type="scientific">Ixodes ricinus</name>
    <name type="common">Common tick</name>
    <name type="synonym">Acarus ricinus</name>
    <dbReference type="NCBI Taxonomy" id="34613"/>
    <lineage>
        <taxon>Eukaryota</taxon>
        <taxon>Metazoa</taxon>
        <taxon>Ecdysozoa</taxon>
        <taxon>Arthropoda</taxon>
        <taxon>Chelicerata</taxon>
        <taxon>Arachnida</taxon>
        <taxon>Acari</taxon>
        <taxon>Parasitiformes</taxon>
        <taxon>Ixodida</taxon>
        <taxon>Ixodoidea</taxon>
        <taxon>Ixodidae</taxon>
        <taxon>Ixodinae</taxon>
        <taxon>Ixodes</taxon>
    </lineage>
</organism>
<sequence length="118" mass="12336">MFQVHLSFALGSFVFFSTPVPSSCTRSADHEVVSSSSPAAVCRSPWPPALPRPLPPDHSCLAGPSRPRVLRSPSHFLLTRGHSLAGKGSEGGPPRGGANSHLPPSAADFSVSSFIFST</sequence>
<dbReference type="EMBL" id="GIFC01008726">
    <property type="protein sequence ID" value="MXU90809.1"/>
    <property type="molecule type" value="Transcribed_RNA"/>
</dbReference>
<accession>A0A6B0ULX9</accession>
<dbReference type="AlphaFoldDB" id="A0A6B0ULX9"/>
<evidence type="ECO:0000256" key="1">
    <source>
        <dbReference type="SAM" id="MobiDB-lite"/>
    </source>
</evidence>